<evidence type="ECO:0000256" key="1">
    <source>
        <dbReference type="ARBA" id="ARBA00006485"/>
    </source>
</evidence>
<comment type="caution">
    <text evidence="10">The sequence shown here is derived from an EMBL/GenBank/DDBJ whole genome shotgun (WGS) entry which is preliminary data.</text>
</comment>
<keyword evidence="5" id="KW-0418">Kinase</keyword>
<gene>
    <name evidence="10" type="ORF">KY290_033313</name>
</gene>
<dbReference type="Proteomes" id="UP000826656">
    <property type="component" value="Unassembled WGS sequence"/>
</dbReference>
<name>A0ABQ7U3K6_SOLTU</name>
<evidence type="ECO:0000259" key="9">
    <source>
        <dbReference type="PROSITE" id="PS50011"/>
    </source>
</evidence>
<keyword evidence="4 7" id="KW-0547">Nucleotide-binding</keyword>
<feature type="binding site" evidence="7">
    <location>
        <position position="40"/>
    </location>
    <ligand>
        <name>ATP</name>
        <dbReference type="ChEBI" id="CHEBI:30616"/>
    </ligand>
</feature>
<dbReference type="InterPro" id="IPR000719">
    <property type="entry name" value="Prot_kinase_dom"/>
</dbReference>
<feature type="domain" description="Protein kinase" evidence="9">
    <location>
        <begin position="11"/>
        <end position="286"/>
    </location>
</feature>
<keyword evidence="11" id="KW-1185">Reference proteome</keyword>
<dbReference type="PROSITE" id="PS00108">
    <property type="entry name" value="PROTEIN_KINASE_ST"/>
    <property type="match status" value="1"/>
</dbReference>
<evidence type="ECO:0000256" key="7">
    <source>
        <dbReference type="PROSITE-ProRule" id="PRU10141"/>
    </source>
</evidence>
<dbReference type="PROSITE" id="PS50011">
    <property type="entry name" value="PROTEIN_KINASE_DOM"/>
    <property type="match status" value="1"/>
</dbReference>
<organism evidence="10 11">
    <name type="scientific">Solanum tuberosum</name>
    <name type="common">Potato</name>
    <dbReference type="NCBI Taxonomy" id="4113"/>
    <lineage>
        <taxon>Eukaryota</taxon>
        <taxon>Viridiplantae</taxon>
        <taxon>Streptophyta</taxon>
        <taxon>Embryophyta</taxon>
        <taxon>Tracheophyta</taxon>
        <taxon>Spermatophyta</taxon>
        <taxon>Magnoliopsida</taxon>
        <taxon>eudicotyledons</taxon>
        <taxon>Gunneridae</taxon>
        <taxon>Pentapetalae</taxon>
        <taxon>asterids</taxon>
        <taxon>lamiids</taxon>
        <taxon>Solanales</taxon>
        <taxon>Solanaceae</taxon>
        <taxon>Solanoideae</taxon>
        <taxon>Solaneae</taxon>
        <taxon>Solanum</taxon>
    </lineage>
</organism>
<dbReference type="InterPro" id="IPR017441">
    <property type="entry name" value="Protein_kinase_ATP_BS"/>
</dbReference>
<evidence type="ECO:0000256" key="5">
    <source>
        <dbReference type="ARBA" id="ARBA00022777"/>
    </source>
</evidence>
<evidence type="ECO:0000256" key="4">
    <source>
        <dbReference type="ARBA" id="ARBA00022741"/>
    </source>
</evidence>
<keyword evidence="3" id="KW-0808">Transferase</keyword>
<dbReference type="Pfam" id="PF00069">
    <property type="entry name" value="Pkinase"/>
    <property type="match status" value="1"/>
</dbReference>
<dbReference type="PANTHER" id="PTHR24056:SF107">
    <property type="entry name" value="CYCLIN-DEPENDENT KINASE 11A-RELATED"/>
    <property type="match status" value="1"/>
</dbReference>
<dbReference type="PROSITE" id="PS00107">
    <property type="entry name" value="PROTEIN_KINASE_ATP"/>
    <property type="match status" value="1"/>
</dbReference>
<dbReference type="Gene3D" id="3.30.200.20">
    <property type="entry name" value="Phosphorylase Kinase, domain 1"/>
    <property type="match status" value="1"/>
</dbReference>
<protein>
    <recommendedName>
        <fullName evidence="9">Protein kinase domain-containing protein</fullName>
    </recommendedName>
</protein>
<evidence type="ECO:0000313" key="11">
    <source>
        <dbReference type="Proteomes" id="UP000826656"/>
    </source>
</evidence>
<dbReference type="SMART" id="SM00220">
    <property type="entry name" value="S_TKc"/>
    <property type="match status" value="1"/>
</dbReference>
<dbReference type="PANTHER" id="PTHR24056">
    <property type="entry name" value="CELL DIVISION PROTEIN KINASE"/>
    <property type="match status" value="1"/>
</dbReference>
<sequence>MVQGCRSVEEFERLNKIGEGTYGVVYKAREKKTGEIVALKKLKISKKDEEEGFPLTFIREINILLTCRHPSIVYVKEVVVGATTTKLNNDDVFYIVMEYLENDLQVLTEKMNCRFSQREVKSLMVQLLEGVKYLHDNWIIHRDLKTSNLLINDKGELKIADFGLARHTQSGPPLKPYTQEVVTLWYRSPELLMGMKNYLNAIDMWSIGCIMAELLTNKPIFDGKSEIDQINKIFGILGTPDEKIWPGFTKLCGLNKVKFKIALKLEVHDNKGKQKAMKAVSTLSGT</sequence>
<evidence type="ECO:0000313" key="10">
    <source>
        <dbReference type="EMBL" id="KAH0740270.1"/>
    </source>
</evidence>
<comment type="similarity">
    <text evidence="1">Belongs to the protein kinase superfamily. CMGC Ser/Thr protein kinase family. CDC2/CDKX subfamily.</text>
</comment>
<keyword evidence="2 8" id="KW-0723">Serine/threonine-protein kinase</keyword>
<evidence type="ECO:0000256" key="6">
    <source>
        <dbReference type="ARBA" id="ARBA00022840"/>
    </source>
</evidence>
<dbReference type="Gene3D" id="1.10.510.10">
    <property type="entry name" value="Transferase(Phosphotransferase) domain 1"/>
    <property type="match status" value="1"/>
</dbReference>
<reference evidence="10 11" key="1">
    <citation type="journal article" date="2021" name="bioRxiv">
        <title>Chromosome-scale and haplotype-resolved genome assembly of a tetraploid potato cultivar.</title>
        <authorList>
            <person name="Sun H."/>
            <person name="Jiao W.-B."/>
            <person name="Krause K."/>
            <person name="Campoy J.A."/>
            <person name="Goel M."/>
            <person name="Folz-Donahue K."/>
            <person name="Kukat C."/>
            <person name="Huettel B."/>
            <person name="Schneeberger K."/>
        </authorList>
    </citation>
    <scope>NUCLEOTIDE SEQUENCE [LARGE SCALE GENOMIC DNA]</scope>
    <source>
        <strain evidence="10">SolTubOtavaFocal</strain>
        <tissue evidence="10">Leaves</tissue>
    </source>
</reference>
<dbReference type="SUPFAM" id="SSF56112">
    <property type="entry name" value="Protein kinase-like (PK-like)"/>
    <property type="match status" value="1"/>
</dbReference>
<dbReference type="EMBL" id="JAIVGD010000026">
    <property type="protein sequence ID" value="KAH0740270.1"/>
    <property type="molecule type" value="Genomic_DNA"/>
</dbReference>
<accession>A0ABQ7U3K6</accession>
<dbReference type="InterPro" id="IPR050108">
    <property type="entry name" value="CDK"/>
</dbReference>
<proteinExistence type="inferred from homology"/>
<evidence type="ECO:0000256" key="8">
    <source>
        <dbReference type="RuleBase" id="RU000304"/>
    </source>
</evidence>
<keyword evidence="6 7" id="KW-0067">ATP-binding</keyword>
<evidence type="ECO:0000256" key="2">
    <source>
        <dbReference type="ARBA" id="ARBA00022527"/>
    </source>
</evidence>
<dbReference type="InterPro" id="IPR008271">
    <property type="entry name" value="Ser/Thr_kinase_AS"/>
</dbReference>
<dbReference type="InterPro" id="IPR011009">
    <property type="entry name" value="Kinase-like_dom_sf"/>
</dbReference>
<evidence type="ECO:0000256" key="3">
    <source>
        <dbReference type="ARBA" id="ARBA00022679"/>
    </source>
</evidence>